<dbReference type="InterPro" id="IPR029032">
    <property type="entry name" value="AhpD-like"/>
</dbReference>
<evidence type="ECO:0000313" key="4">
    <source>
        <dbReference type="Proteomes" id="UP000823908"/>
    </source>
</evidence>
<protein>
    <submittedName>
        <fullName evidence="3">Carboxymuconolactone decarboxylase family protein</fullName>
    </submittedName>
</protein>
<organism evidence="3 4">
    <name type="scientific">Candidatus Rothia avistercoris</name>
    <dbReference type="NCBI Taxonomy" id="2840479"/>
    <lineage>
        <taxon>Bacteria</taxon>
        <taxon>Bacillati</taxon>
        <taxon>Actinomycetota</taxon>
        <taxon>Actinomycetes</taxon>
        <taxon>Micrococcales</taxon>
        <taxon>Micrococcaceae</taxon>
        <taxon>Rothia</taxon>
    </lineage>
</organism>
<reference evidence="3" key="2">
    <citation type="submission" date="2021-04" db="EMBL/GenBank/DDBJ databases">
        <authorList>
            <person name="Gilroy R."/>
        </authorList>
    </citation>
    <scope>NUCLEOTIDE SEQUENCE</scope>
    <source>
        <strain evidence="3">ChiHjej10B9-4811</strain>
    </source>
</reference>
<proteinExistence type="predicted"/>
<dbReference type="InterPro" id="IPR003779">
    <property type="entry name" value="CMD-like"/>
</dbReference>
<evidence type="ECO:0000256" key="1">
    <source>
        <dbReference type="SAM" id="MobiDB-lite"/>
    </source>
</evidence>
<feature type="region of interest" description="Disordered" evidence="1">
    <location>
        <begin position="75"/>
        <end position="114"/>
    </location>
</feature>
<sequence>MSDTPKEFYLDKSDPAAWAAFGALSKQAGKSARAAGLDDQLIELVCLRISQINGCAYCLKVHTKRAIKAGLSATRTAAAPTKSLPTVPAARLASPSSSPTPKAGSSSASSPTRW</sequence>
<dbReference type="Proteomes" id="UP000823908">
    <property type="component" value="Unassembled WGS sequence"/>
</dbReference>
<feature type="compositionally biased region" description="Low complexity" evidence="1">
    <location>
        <begin position="88"/>
        <end position="114"/>
    </location>
</feature>
<dbReference type="GO" id="GO:0051920">
    <property type="term" value="F:peroxiredoxin activity"/>
    <property type="evidence" value="ECO:0007669"/>
    <property type="project" value="InterPro"/>
</dbReference>
<evidence type="ECO:0000259" key="2">
    <source>
        <dbReference type="Pfam" id="PF02627"/>
    </source>
</evidence>
<dbReference type="EMBL" id="DWUS01000145">
    <property type="protein sequence ID" value="HJD51461.1"/>
    <property type="molecule type" value="Genomic_DNA"/>
</dbReference>
<feature type="domain" description="Carboxymuconolactone decarboxylase-like" evidence="2">
    <location>
        <begin position="28"/>
        <end position="86"/>
    </location>
</feature>
<evidence type="ECO:0000313" key="3">
    <source>
        <dbReference type="EMBL" id="HJD51461.1"/>
    </source>
</evidence>
<dbReference type="Gene3D" id="1.20.1290.10">
    <property type="entry name" value="AhpD-like"/>
    <property type="match status" value="1"/>
</dbReference>
<dbReference type="NCBIfam" id="TIGR00778">
    <property type="entry name" value="ahpD_dom"/>
    <property type="match status" value="1"/>
</dbReference>
<gene>
    <name evidence="3" type="ORF">H9908_06315</name>
</gene>
<dbReference type="SUPFAM" id="SSF69118">
    <property type="entry name" value="AhpD-like"/>
    <property type="match status" value="1"/>
</dbReference>
<reference evidence="3" key="1">
    <citation type="journal article" date="2021" name="PeerJ">
        <title>Extensive microbial diversity within the chicken gut microbiome revealed by metagenomics and culture.</title>
        <authorList>
            <person name="Gilroy R."/>
            <person name="Ravi A."/>
            <person name="Getino M."/>
            <person name="Pursley I."/>
            <person name="Horton D.L."/>
            <person name="Alikhan N.F."/>
            <person name="Baker D."/>
            <person name="Gharbi K."/>
            <person name="Hall N."/>
            <person name="Watson M."/>
            <person name="Adriaenssens E.M."/>
            <person name="Foster-Nyarko E."/>
            <person name="Jarju S."/>
            <person name="Secka A."/>
            <person name="Antonio M."/>
            <person name="Oren A."/>
            <person name="Chaudhuri R.R."/>
            <person name="La Ragione R."/>
            <person name="Hildebrand F."/>
            <person name="Pallen M.J."/>
        </authorList>
    </citation>
    <scope>NUCLEOTIDE SEQUENCE</scope>
    <source>
        <strain evidence="3">ChiHjej10B9-4811</strain>
    </source>
</reference>
<dbReference type="Pfam" id="PF02627">
    <property type="entry name" value="CMD"/>
    <property type="match status" value="1"/>
</dbReference>
<dbReference type="AlphaFoldDB" id="A0A9D2UFK5"/>
<name>A0A9D2UFK5_9MICC</name>
<accession>A0A9D2UFK5</accession>
<dbReference type="InterPro" id="IPR004675">
    <property type="entry name" value="AhpD_core"/>
</dbReference>
<comment type="caution">
    <text evidence="3">The sequence shown here is derived from an EMBL/GenBank/DDBJ whole genome shotgun (WGS) entry which is preliminary data.</text>
</comment>